<feature type="transmembrane region" description="Helical" evidence="6">
    <location>
        <begin position="90"/>
        <end position="113"/>
    </location>
</feature>
<keyword evidence="9" id="KW-1185">Reference proteome</keyword>
<dbReference type="InterPro" id="IPR001958">
    <property type="entry name" value="Tet-R_TetA/multi-R_MdtG-like"/>
</dbReference>
<dbReference type="EMBL" id="VIFY01000026">
    <property type="protein sequence ID" value="TQB74870.1"/>
    <property type="molecule type" value="Genomic_DNA"/>
</dbReference>
<feature type="transmembrane region" description="Helical" evidence="6">
    <location>
        <begin position="190"/>
        <end position="214"/>
    </location>
</feature>
<evidence type="ECO:0000256" key="5">
    <source>
        <dbReference type="ARBA" id="ARBA00023136"/>
    </source>
</evidence>
<protein>
    <recommendedName>
        <fullName evidence="7">Major facilitator superfamily (MFS) profile domain-containing protein</fullName>
    </recommendedName>
</protein>
<feature type="transmembrane region" description="Helical" evidence="6">
    <location>
        <begin position="344"/>
        <end position="363"/>
    </location>
</feature>
<dbReference type="InterPro" id="IPR011701">
    <property type="entry name" value="MFS"/>
</dbReference>
<dbReference type="SUPFAM" id="SSF103473">
    <property type="entry name" value="MFS general substrate transporter"/>
    <property type="match status" value="1"/>
</dbReference>
<proteinExistence type="predicted"/>
<evidence type="ECO:0000256" key="6">
    <source>
        <dbReference type="SAM" id="Phobius"/>
    </source>
</evidence>
<feature type="transmembrane region" description="Helical" evidence="6">
    <location>
        <begin position="20"/>
        <end position="38"/>
    </location>
</feature>
<dbReference type="Gene3D" id="1.20.1250.20">
    <property type="entry name" value="MFS general substrate transporter like domains"/>
    <property type="match status" value="1"/>
</dbReference>
<dbReference type="GO" id="GO:0022857">
    <property type="term" value="F:transmembrane transporter activity"/>
    <property type="evidence" value="ECO:0007669"/>
    <property type="project" value="InterPro"/>
</dbReference>
<feature type="transmembrane region" description="Helical" evidence="6">
    <location>
        <begin position="289"/>
        <end position="308"/>
    </location>
</feature>
<evidence type="ECO:0000259" key="7">
    <source>
        <dbReference type="PROSITE" id="PS50850"/>
    </source>
</evidence>
<feature type="domain" description="Major facilitator superfamily (MFS) profile" evidence="7">
    <location>
        <begin position="19"/>
        <end position="498"/>
    </location>
</feature>
<evidence type="ECO:0000256" key="3">
    <source>
        <dbReference type="ARBA" id="ARBA00022692"/>
    </source>
</evidence>
<gene>
    <name evidence="8" type="ORF">MPDQ_004101</name>
</gene>
<keyword evidence="5 6" id="KW-0472">Membrane</keyword>
<feature type="transmembrane region" description="Helical" evidence="6">
    <location>
        <begin position="375"/>
        <end position="397"/>
    </location>
</feature>
<keyword evidence="4 6" id="KW-1133">Transmembrane helix</keyword>
<dbReference type="PANTHER" id="PTHR23504">
    <property type="entry name" value="MAJOR FACILITATOR SUPERFAMILY DOMAIN-CONTAINING PROTEIN 10"/>
    <property type="match status" value="1"/>
</dbReference>
<keyword evidence="2" id="KW-0813">Transport</keyword>
<feature type="transmembrane region" description="Helical" evidence="6">
    <location>
        <begin position="403"/>
        <end position="427"/>
    </location>
</feature>
<evidence type="ECO:0000313" key="9">
    <source>
        <dbReference type="Proteomes" id="UP000319663"/>
    </source>
</evidence>
<dbReference type="PRINTS" id="PR01035">
    <property type="entry name" value="TCRTETA"/>
</dbReference>
<dbReference type="GO" id="GO:0016020">
    <property type="term" value="C:membrane"/>
    <property type="evidence" value="ECO:0007669"/>
    <property type="project" value="UniProtKB-SubCell"/>
</dbReference>
<accession>A0A507R1N9</accession>
<organism evidence="8 9">
    <name type="scientific">Monascus purpureus</name>
    <name type="common">Red mold</name>
    <name type="synonym">Monascus anka</name>
    <dbReference type="NCBI Taxonomy" id="5098"/>
    <lineage>
        <taxon>Eukaryota</taxon>
        <taxon>Fungi</taxon>
        <taxon>Dikarya</taxon>
        <taxon>Ascomycota</taxon>
        <taxon>Pezizomycotina</taxon>
        <taxon>Eurotiomycetes</taxon>
        <taxon>Eurotiomycetidae</taxon>
        <taxon>Eurotiales</taxon>
        <taxon>Aspergillaceae</taxon>
        <taxon>Monascus</taxon>
    </lineage>
</organism>
<dbReference type="CDD" id="cd17330">
    <property type="entry name" value="MFS_SLC46_TetA_like"/>
    <property type="match status" value="1"/>
</dbReference>
<evidence type="ECO:0000256" key="1">
    <source>
        <dbReference type="ARBA" id="ARBA00004141"/>
    </source>
</evidence>
<comment type="caution">
    <text evidence="8">The sequence shown here is derived from an EMBL/GenBank/DDBJ whole genome shotgun (WGS) entry which is preliminary data.</text>
</comment>
<dbReference type="InterPro" id="IPR036259">
    <property type="entry name" value="MFS_trans_sf"/>
</dbReference>
<evidence type="ECO:0000313" key="8">
    <source>
        <dbReference type="EMBL" id="TQB74870.1"/>
    </source>
</evidence>
<dbReference type="AlphaFoldDB" id="A0A507R1N9"/>
<comment type="subcellular location">
    <subcellularLocation>
        <location evidence="1">Membrane</location>
        <topology evidence="1">Multi-pass membrane protein</topology>
    </subcellularLocation>
</comment>
<name>A0A507R1N9_MONPU</name>
<reference evidence="8 9" key="1">
    <citation type="submission" date="2019-06" db="EMBL/GenBank/DDBJ databases">
        <title>Wine fermentation using esterase from Monascus purpureus.</title>
        <authorList>
            <person name="Geng C."/>
            <person name="Zhang Y."/>
        </authorList>
    </citation>
    <scope>NUCLEOTIDE SEQUENCE [LARGE SCALE GENOMIC DNA]</scope>
    <source>
        <strain evidence="8">HQ1</strain>
    </source>
</reference>
<feature type="transmembrane region" description="Helical" evidence="6">
    <location>
        <begin position="58"/>
        <end position="78"/>
    </location>
</feature>
<keyword evidence="3 6" id="KW-0812">Transmembrane</keyword>
<evidence type="ECO:0000256" key="4">
    <source>
        <dbReference type="ARBA" id="ARBA00022989"/>
    </source>
</evidence>
<dbReference type="PANTHER" id="PTHR23504:SF2">
    <property type="entry name" value="TRANSPORTER, PUTATIVE (AFU_ORTHOLOGUE AFUA_8G04150)-RELATED"/>
    <property type="match status" value="1"/>
</dbReference>
<dbReference type="InterPro" id="IPR020846">
    <property type="entry name" value="MFS_dom"/>
</dbReference>
<dbReference type="OrthoDB" id="10262656at2759"/>
<dbReference type="Proteomes" id="UP000319663">
    <property type="component" value="Unassembled WGS sequence"/>
</dbReference>
<sequence>MAVTHQGRPTTSGKFPTTQLFFLAICRFAEPIALTSIFPYSWVMVKDFHLVDSNAASLYAGVLISAFSLAEALTSMFWGGLSDRVGRKPVLLLGCFGTMISMLLVGFAPNYWVALLGRAMGGALNGNIGVIQTMVGELVKKPEHEPQAYSVMPFVWSMGTVIGPAIGGILAKPSERYPSLFPPGGLFGKFPYLLPNLVCSALLLISIINGWFFLQETHPTLQAGNAPVDPYDSPAESALLPPAEAEEACLGASTYGTFNQVHKSYADEEQAMQIDSPKAGARSQELRVFTWRVVTLVLALGIFSYHSMTYDNLLPIFLQDEKNTAAGKSVLSIPGGLGLSTQTVGLIMSVDGVIALFVQSIIFPALAKLLGVWRLFAAVTILHPVVYLIVPLLVFVPQQLLTFGIYVCLIIRNTLHIIAYPVLLILIKQASPSDCCLGKINGFAASAGAAARTVAPPVSGFLYSVGLQIGSTAIPWLGSTFVAVVGTLQLCFIDGKPSISSISSKDSFDVSRHSNLDERSSSEIDDLLYSHLPD</sequence>
<dbReference type="Pfam" id="PF07690">
    <property type="entry name" value="MFS_1"/>
    <property type="match status" value="1"/>
</dbReference>
<evidence type="ECO:0000256" key="2">
    <source>
        <dbReference type="ARBA" id="ARBA00022448"/>
    </source>
</evidence>
<dbReference type="PROSITE" id="PS50850">
    <property type="entry name" value="MFS"/>
    <property type="match status" value="1"/>
</dbReference>